<gene>
    <name evidence="17" type="primary">pepN</name>
    <name evidence="17" type="ORF">FY030_08545</name>
</gene>
<evidence type="ECO:0000256" key="6">
    <source>
        <dbReference type="ARBA" id="ARBA00022438"/>
    </source>
</evidence>
<keyword evidence="8" id="KW-0479">Metal-binding</keyword>
<feature type="domain" description="Aminopeptidase N-like N-terminal" evidence="16">
    <location>
        <begin position="126"/>
        <end position="186"/>
    </location>
</feature>
<dbReference type="InterPro" id="IPR027268">
    <property type="entry name" value="Peptidase_M4/M1_CTD_sf"/>
</dbReference>
<dbReference type="GO" id="GO:0042277">
    <property type="term" value="F:peptide binding"/>
    <property type="evidence" value="ECO:0007669"/>
    <property type="project" value="TreeGrafter"/>
</dbReference>
<evidence type="ECO:0000256" key="12">
    <source>
        <dbReference type="ARBA" id="ARBA00029811"/>
    </source>
</evidence>
<protein>
    <recommendedName>
        <fullName evidence="5">Aminopeptidase N</fullName>
        <ecNumber evidence="4">3.4.11.2</ecNumber>
    </recommendedName>
    <alternativeName>
        <fullName evidence="12">Alanine aminopeptidase</fullName>
    </alternativeName>
    <alternativeName>
        <fullName evidence="13">Lysyl aminopeptidase</fullName>
    </alternativeName>
</protein>
<evidence type="ECO:0000313" key="18">
    <source>
        <dbReference type="Proteomes" id="UP000326546"/>
    </source>
</evidence>
<accession>A0A5J6V4P9</accession>
<evidence type="ECO:0000256" key="11">
    <source>
        <dbReference type="ARBA" id="ARBA00023049"/>
    </source>
</evidence>
<dbReference type="NCBIfam" id="TIGR02412">
    <property type="entry name" value="pepN_strep_liv"/>
    <property type="match status" value="1"/>
</dbReference>
<dbReference type="AlphaFoldDB" id="A0A5J6V4P9"/>
<evidence type="ECO:0000313" key="17">
    <source>
        <dbReference type="EMBL" id="QFG68755.1"/>
    </source>
</evidence>
<dbReference type="CDD" id="cd09602">
    <property type="entry name" value="M1_APN"/>
    <property type="match status" value="1"/>
</dbReference>
<dbReference type="RefSeq" id="WP_158061141.1">
    <property type="nucleotide sequence ID" value="NZ_CP044427.1"/>
</dbReference>
<evidence type="ECO:0000259" key="14">
    <source>
        <dbReference type="Pfam" id="PF01433"/>
    </source>
</evidence>
<dbReference type="Pfam" id="PF01433">
    <property type="entry name" value="Peptidase_M1"/>
    <property type="match status" value="1"/>
</dbReference>
<dbReference type="PRINTS" id="PR00756">
    <property type="entry name" value="ALADIPTASE"/>
</dbReference>
<dbReference type="InterPro" id="IPR042097">
    <property type="entry name" value="Aminopeptidase_N-like_N_sf"/>
</dbReference>
<dbReference type="KEGG" id="serw:FY030_08545"/>
<dbReference type="Pfam" id="PF17900">
    <property type="entry name" value="Peptidase_M1_N"/>
    <property type="match status" value="1"/>
</dbReference>
<dbReference type="GO" id="GO:0008270">
    <property type="term" value="F:zinc ion binding"/>
    <property type="evidence" value="ECO:0007669"/>
    <property type="project" value="InterPro"/>
</dbReference>
<feature type="domain" description="ERAP1-like C-terminal" evidence="15">
    <location>
        <begin position="533"/>
        <end position="834"/>
    </location>
</feature>
<keyword evidence="11" id="KW-0482">Metalloprotease</keyword>
<evidence type="ECO:0000259" key="16">
    <source>
        <dbReference type="Pfam" id="PF17900"/>
    </source>
</evidence>
<evidence type="ECO:0000256" key="4">
    <source>
        <dbReference type="ARBA" id="ARBA00012564"/>
    </source>
</evidence>
<evidence type="ECO:0000256" key="8">
    <source>
        <dbReference type="ARBA" id="ARBA00022723"/>
    </source>
</evidence>
<keyword evidence="6 17" id="KW-0031">Aminopeptidase</keyword>
<dbReference type="InterPro" id="IPR014782">
    <property type="entry name" value="Peptidase_M1_dom"/>
</dbReference>
<dbReference type="InterPro" id="IPR050344">
    <property type="entry name" value="Peptidase_M1_aminopeptidases"/>
</dbReference>
<dbReference type="GO" id="GO:0006508">
    <property type="term" value="P:proteolysis"/>
    <property type="evidence" value="ECO:0007669"/>
    <property type="project" value="UniProtKB-KW"/>
</dbReference>
<evidence type="ECO:0000256" key="13">
    <source>
        <dbReference type="ARBA" id="ARBA00031533"/>
    </source>
</evidence>
<dbReference type="GO" id="GO:0005737">
    <property type="term" value="C:cytoplasm"/>
    <property type="evidence" value="ECO:0007669"/>
    <property type="project" value="TreeGrafter"/>
</dbReference>
<dbReference type="SUPFAM" id="SSF63737">
    <property type="entry name" value="Leukotriene A4 hydrolase N-terminal domain"/>
    <property type="match status" value="1"/>
</dbReference>
<dbReference type="GO" id="GO:0043171">
    <property type="term" value="P:peptide catabolic process"/>
    <property type="evidence" value="ECO:0007669"/>
    <property type="project" value="TreeGrafter"/>
</dbReference>
<dbReference type="EMBL" id="CP044427">
    <property type="protein sequence ID" value="QFG68755.1"/>
    <property type="molecule type" value="Genomic_DNA"/>
</dbReference>
<dbReference type="InterPro" id="IPR001930">
    <property type="entry name" value="Peptidase_M1"/>
</dbReference>
<dbReference type="GO" id="GO:0016285">
    <property type="term" value="F:alanyl aminopeptidase activity"/>
    <property type="evidence" value="ECO:0007669"/>
    <property type="project" value="UniProtKB-EC"/>
</dbReference>
<dbReference type="Pfam" id="PF11838">
    <property type="entry name" value="ERAP1_C"/>
    <property type="match status" value="1"/>
</dbReference>
<dbReference type="PANTHER" id="PTHR11533">
    <property type="entry name" value="PROTEASE M1 ZINC METALLOPROTEASE"/>
    <property type="match status" value="1"/>
</dbReference>
<dbReference type="SUPFAM" id="SSF55486">
    <property type="entry name" value="Metalloproteases ('zincins'), catalytic domain"/>
    <property type="match status" value="1"/>
</dbReference>
<comment type="catalytic activity">
    <reaction evidence="1">
        <text>Release of an N-terminal amino acid, Xaa-|-Yaa- from a peptide, amide or arylamide. Xaa is preferably Ala, but may be most amino acids including Pro (slow action). When a terminal hydrophobic residue is followed by a prolyl residue, the two may be released as an intact Xaa-Pro dipeptide.</text>
        <dbReference type="EC" id="3.4.11.2"/>
    </reaction>
</comment>
<keyword evidence="9 17" id="KW-0378">Hydrolase</keyword>
<keyword evidence="10" id="KW-0862">Zinc</keyword>
<dbReference type="InterPro" id="IPR012778">
    <property type="entry name" value="Pept_M1_aminopeptidase"/>
</dbReference>
<keyword evidence="7" id="KW-0645">Protease</keyword>
<dbReference type="OrthoDB" id="100605at2"/>
<comment type="cofactor">
    <cofactor evidence="2">
        <name>Zn(2+)</name>
        <dbReference type="ChEBI" id="CHEBI:29105"/>
    </cofactor>
</comment>
<dbReference type="Proteomes" id="UP000326546">
    <property type="component" value="Chromosome"/>
</dbReference>
<sequence length="838" mass="90180">MSLTLVDARARSQVVSGAAYQIHLDLTGDEHFLATTTVTFAAPPGTSTFLDLQRALDVEVELNGRPLGPRCYRDDQVHLTDLAAHNTAVVTARMPYVTDGDGMHRFVDPSDGAVYLGCYGGMDVNRRVFACFDQPDLKAPVTVAVRARPGATVLSNGRPEQVPDVTDGGAPTSWVFATTPPLSTYLVTVCAGPWASRTWEHDGRPFGWHARASLAADLDRDLPMLREQTVSAYDWYAQRFDEPYPFDSYDQIFVPGHNWGAMENPGCVSYRDELLPQGTTPAVLARQRAMTIAHEMAHMWFGDLVTFRWWEDTWLNESFADYLGFVVAGATGAAPGALAEFDLGRKAGGYAADARPSTHPVAPRPEDVPDVDSAFNNFDPISYAKGNSTLRQLAFWLGEETFFAGVNRHLTGARFGTASLDDFVASLQSVTDRDVTGWVEAWLRVPGTDVLQLTRPGAEAGVGGAGARGREGLTLRLVPGVDERSGSSAAARRPHRVRVSGYAVSGDQVERAWEQVVDLSPGQAMVRLAPADLVVPNSTGDTFARIALDSGTLDRVLQVLGRVPDEHRRVILWSALLELAARGEITPAVLVRAVEHHLPGEGTDFVVAHVLSRSAAVVRQVTPAGEVGELLERLGQVALVLLGAAQVATAVAQTAVSVGAGALHDVDLLLGWLEVGAGHGPLSQEERWEVLRRLAELGADTTQLLTAEQERDPSAAGQLAALAVAAARPEPSTKAQALARMADDAVSNREIGALARGLWSAEQRDLVDPLVADYLRTMAPVARRGQALGLVVGRAAPGFRWTLAQQADLERALGEDTLPPVLARTWADVLHDQRRLGG</sequence>
<dbReference type="Gene3D" id="2.60.40.1730">
    <property type="entry name" value="tricorn interacting facor f3 domain"/>
    <property type="match status" value="1"/>
</dbReference>
<evidence type="ECO:0000256" key="7">
    <source>
        <dbReference type="ARBA" id="ARBA00022670"/>
    </source>
</evidence>
<dbReference type="Gene3D" id="1.10.390.10">
    <property type="entry name" value="Neutral Protease Domain 2"/>
    <property type="match status" value="1"/>
</dbReference>
<evidence type="ECO:0000259" key="15">
    <source>
        <dbReference type="Pfam" id="PF11838"/>
    </source>
</evidence>
<keyword evidence="18" id="KW-1185">Reference proteome</keyword>
<name>A0A5J6V4P9_9MICO</name>
<evidence type="ECO:0000256" key="2">
    <source>
        <dbReference type="ARBA" id="ARBA00001947"/>
    </source>
</evidence>
<evidence type="ECO:0000256" key="1">
    <source>
        <dbReference type="ARBA" id="ARBA00000098"/>
    </source>
</evidence>
<evidence type="ECO:0000256" key="9">
    <source>
        <dbReference type="ARBA" id="ARBA00022801"/>
    </source>
</evidence>
<dbReference type="InterPro" id="IPR045357">
    <property type="entry name" value="Aminopeptidase_N-like_N"/>
</dbReference>
<dbReference type="InterPro" id="IPR024571">
    <property type="entry name" value="ERAP1-like_C_dom"/>
</dbReference>
<evidence type="ECO:0000256" key="5">
    <source>
        <dbReference type="ARBA" id="ARBA00015611"/>
    </source>
</evidence>
<dbReference type="EC" id="3.4.11.2" evidence="4"/>
<dbReference type="GO" id="GO:0005615">
    <property type="term" value="C:extracellular space"/>
    <property type="evidence" value="ECO:0007669"/>
    <property type="project" value="TreeGrafter"/>
</dbReference>
<evidence type="ECO:0000256" key="10">
    <source>
        <dbReference type="ARBA" id="ARBA00022833"/>
    </source>
</evidence>
<comment type="similarity">
    <text evidence="3">Belongs to the peptidase M1 family.</text>
</comment>
<dbReference type="PANTHER" id="PTHR11533:SF174">
    <property type="entry name" value="PUROMYCIN-SENSITIVE AMINOPEPTIDASE-RELATED"/>
    <property type="match status" value="1"/>
</dbReference>
<dbReference type="GO" id="GO:0070006">
    <property type="term" value="F:metalloaminopeptidase activity"/>
    <property type="evidence" value="ECO:0007669"/>
    <property type="project" value="TreeGrafter"/>
</dbReference>
<feature type="domain" description="Peptidase M1 membrane alanine aminopeptidase" evidence="14">
    <location>
        <begin position="227"/>
        <end position="442"/>
    </location>
</feature>
<reference evidence="17 18" key="1">
    <citation type="submission" date="2019-09" db="EMBL/GenBank/DDBJ databases">
        <title>Serinicoccus pratensis sp. nov., isolated from meadow soil.</title>
        <authorList>
            <person name="Zhang W."/>
        </authorList>
    </citation>
    <scope>NUCLEOTIDE SEQUENCE [LARGE SCALE GENOMIC DNA]</scope>
    <source>
        <strain evidence="17 18">W204</strain>
    </source>
</reference>
<dbReference type="GO" id="GO:0016020">
    <property type="term" value="C:membrane"/>
    <property type="evidence" value="ECO:0007669"/>
    <property type="project" value="TreeGrafter"/>
</dbReference>
<evidence type="ECO:0000256" key="3">
    <source>
        <dbReference type="ARBA" id="ARBA00010136"/>
    </source>
</evidence>
<organism evidence="17 18">
    <name type="scientific">Ornithinimicrobium pratense</name>
    <dbReference type="NCBI Taxonomy" id="2593973"/>
    <lineage>
        <taxon>Bacteria</taxon>
        <taxon>Bacillati</taxon>
        <taxon>Actinomycetota</taxon>
        <taxon>Actinomycetes</taxon>
        <taxon>Micrococcales</taxon>
        <taxon>Ornithinimicrobiaceae</taxon>
        <taxon>Ornithinimicrobium</taxon>
    </lineage>
</organism>
<proteinExistence type="inferred from homology"/>